<evidence type="ECO:0000313" key="1">
    <source>
        <dbReference type="EMBL" id="SAK71894.1"/>
    </source>
</evidence>
<sequence>MNNERKEPFDLLGVDGCKAGWFVVRQCGQSGDLFTSVVSRFADVLAGEHTHAIVAVDMPIGLASDGMRACDALARKLLGRPRASSVFSPPARAALAASDYQEACEINYAACGKRIAIQAFHIGKKIREVDDVLRANPDASARVFEVHPELSFMHLRMQTGGPSHGLRESKARAAGFELRHALLVRTFGSAVDTALGARKPAQASQDDVLDAFALLWSARRIASGDAFHVPDAIETDAAGIRMAIYC</sequence>
<dbReference type="STRING" id="1777140.AWB79_04003"/>
<dbReference type="RefSeq" id="WP_061169158.1">
    <property type="nucleotide sequence ID" value="NZ_FCOA02000013.1"/>
</dbReference>
<name>A0A158BP85_9BURK</name>
<reference evidence="1" key="1">
    <citation type="submission" date="2016-01" db="EMBL/GenBank/DDBJ databases">
        <authorList>
            <person name="Peeters C."/>
        </authorList>
    </citation>
    <scope>NUCLEOTIDE SEQUENCE</scope>
    <source>
        <strain evidence="1">LMG 29322</strain>
    </source>
</reference>
<keyword evidence="2" id="KW-1185">Reference proteome</keyword>
<comment type="caution">
    <text evidence="1">The sequence shown here is derived from an EMBL/GenBank/DDBJ whole genome shotgun (WGS) entry which is preliminary data.</text>
</comment>
<dbReference type="Pfam" id="PF04250">
    <property type="entry name" value="DUF429"/>
    <property type="match status" value="1"/>
</dbReference>
<dbReference type="AlphaFoldDB" id="A0A158BP85"/>
<protein>
    <recommendedName>
        <fullName evidence="3">NUDIX hydrolase</fullName>
    </recommendedName>
</protein>
<dbReference type="EMBL" id="FCOA02000013">
    <property type="protein sequence ID" value="SAK71894.1"/>
    <property type="molecule type" value="Genomic_DNA"/>
</dbReference>
<dbReference type="InterPro" id="IPR007362">
    <property type="entry name" value="DUF429"/>
</dbReference>
<dbReference type="Proteomes" id="UP000054851">
    <property type="component" value="Unassembled WGS sequence"/>
</dbReference>
<evidence type="ECO:0000313" key="2">
    <source>
        <dbReference type="Proteomes" id="UP000054851"/>
    </source>
</evidence>
<evidence type="ECO:0008006" key="3">
    <source>
        <dbReference type="Google" id="ProtNLM"/>
    </source>
</evidence>
<proteinExistence type="predicted"/>
<gene>
    <name evidence="1" type="ORF">AWB79_04003</name>
</gene>
<organism evidence="1 2">
    <name type="scientific">Caballeronia hypogeia</name>
    <dbReference type="NCBI Taxonomy" id="1777140"/>
    <lineage>
        <taxon>Bacteria</taxon>
        <taxon>Pseudomonadati</taxon>
        <taxon>Pseudomonadota</taxon>
        <taxon>Betaproteobacteria</taxon>
        <taxon>Burkholderiales</taxon>
        <taxon>Burkholderiaceae</taxon>
        <taxon>Caballeronia</taxon>
    </lineage>
</organism>
<dbReference type="OrthoDB" id="9811476at2"/>
<accession>A0A158BP85</accession>